<dbReference type="PROSITE" id="PS50887">
    <property type="entry name" value="GGDEF"/>
    <property type="match status" value="1"/>
</dbReference>
<evidence type="ECO:0000259" key="3">
    <source>
        <dbReference type="PROSITE" id="PS50887"/>
    </source>
</evidence>
<dbReference type="SMART" id="SM00267">
    <property type="entry name" value="GGDEF"/>
    <property type="match status" value="1"/>
</dbReference>
<dbReference type="CDD" id="cd01949">
    <property type="entry name" value="GGDEF"/>
    <property type="match status" value="1"/>
</dbReference>
<dbReference type="PANTHER" id="PTHR46663">
    <property type="entry name" value="DIGUANYLATE CYCLASE DGCT-RELATED"/>
    <property type="match status" value="1"/>
</dbReference>
<keyword evidence="5" id="KW-1185">Reference proteome</keyword>
<dbReference type="InterPro" id="IPR052163">
    <property type="entry name" value="DGC-Regulatory_Protein"/>
</dbReference>
<evidence type="ECO:0000256" key="1">
    <source>
        <dbReference type="ARBA" id="ARBA00001946"/>
    </source>
</evidence>
<dbReference type="EMBL" id="AP014936">
    <property type="protein sequence ID" value="BAU49346.1"/>
    <property type="molecule type" value="Genomic_DNA"/>
</dbReference>
<proteinExistence type="predicted"/>
<dbReference type="FunFam" id="3.30.70.270:FF:000001">
    <property type="entry name" value="Diguanylate cyclase domain protein"/>
    <property type="match status" value="1"/>
</dbReference>
<gene>
    <name evidence="4" type="ORF">SVA_2798</name>
</gene>
<dbReference type="NCBIfam" id="TIGR00254">
    <property type="entry name" value="GGDEF"/>
    <property type="match status" value="1"/>
</dbReference>
<dbReference type="Pfam" id="PF00990">
    <property type="entry name" value="GGDEF"/>
    <property type="match status" value="1"/>
</dbReference>
<evidence type="ECO:0000313" key="5">
    <source>
        <dbReference type="Proteomes" id="UP000218899"/>
    </source>
</evidence>
<feature type="compositionally biased region" description="Low complexity" evidence="2">
    <location>
        <begin position="1"/>
        <end position="24"/>
    </location>
</feature>
<sequence length="241" mass="26502">MALRSATSTREATATETQTTPSSLDTPQPVHAPARTERALRAMEEQLRTAQQQIVWLSEGNASLRCELALLADREARSHHDAYHDELTCLPNRRLLLDRLNQAIAQAVRQRKLVVLLLIDLDGFKAVNDKLGHAAGDKLLQTVAERLVACIRSADTACRYGGDEFVVMLPEIDGAECCASVERKIRTRLAAPYFVDGVEVTMTVSIGTAVFPVDAPNRSELLKQADVAMYRAKTGDHAPTR</sequence>
<accession>A0A1B4V731</accession>
<dbReference type="Gene3D" id="3.30.70.270">
    <property type="match status" value="1"/>
</dbReference>
<comment type="cofactor">
    <cofactor evidence="1">
        <name>Mg(2+)</name>
        <dbReference type="ChEBI" id="CHEBI:18420"/>
    </cofactor>
</comment>
<dbReference type="GO" id="GO:0003824">
    <property type="term" value="F:catalytic activity"/>
    <property type="evidence" value="ECO:0007669"/>
    <property type="project" value="UniProtKB-ARBA"/>
</dbReference>
<evidence type="ECO:0000313" key="4">
    <source>
        <dbReference type="EMBL" id="BAU49346.1"/>
    </source>
</evidence>
<dbReference type="InterPro" id="IPR043128">
    <property type="entry name" value="Rev_trsase/Diguanyl_cyclase"/>
</dbReference>
<feature type="domain" description="GGDEF" evidence="3">
    <location>
        <begin position="112"/>
        <end position="241"/>
    </location>
</feature>
<dbReference type="RefSeq" id="WP_169924106.1">
    <property type="nucleotide sequence ID" value="NZ_AP014936.1"/>
</dbReference>
<organism evidence="4 5">
    <name type="scientific">Sulfurifustis variabilis</name>
    <dbReference type="NCBI Taxonomy" id="1675686"/>
    <lineage>
        <taxon>Bacteria</taxon>
        <taxon>Pseudomonadati</taxon>
        <taxon>Pseudomonadota</taxon>
        <taxon>Gammaproteobacteria</taxon>
        <taxon>Acidiferrobacterales</taxon>
        <taxon>Acidiferrobacteraceae</taxon>
        <taxon>Sulfurifustis</taxon>
    </lineage>
</organism>
<evidence type="ECO:0000256" key="2">
    <source>
        <dbReference type="SAM" id="MobiDB-lite"/>
    </source>
</evidence>
<name>A0A1B4V731_9GAMM</name>
<dbReference type="AlphaFoldDB" id="A0A1B4V731"/>
<dbReference type="SUPFAM" id="SSF55073">
    <property type="entry name" value="Nucleotide cyclase"/>
    <property type="match status" value="1"/>
</dbReference>
<dbReference type="Proteomes" id="UP000218899">
    <property type="component" value="Chromosome"/>
</dbReference>
<feature type="region of interest" description="Disordered" evidence="2">
    <location>
        <begin position="1"/>
        <end position="32"/>
    </location>
</feature>
<dbReference type="PANTHER" id="PTHR46663:SF3">
    <property type="entry name" value="SLL0267 PROTEIN"/>
    <property type="match status" value="1"/>
</dbReference>
<dbReference type="InterPro" id="IPR000160">
    <property type="entry name" value="GGDEF_dom"/>
</dbReference>
<reference evidence="4 5" key="1">
    <citation type="submission" date="2015-08" db="EMBL/GenBank/DDBJ databases">
        <title>Complete genome sequence of Sulfurifustis variabilis.</title>
        <authorList>
            <person name="Miura A."/>
            <person name="Kojima H."/>
            <person name="Fukui M."/>
        </authorList>
    </citation>
    <scope>NUCLEOTIDE SEQUENCE [LARGE SCALE GENOMIC DNA]</scope>
    <source>
        <strain evidence="5">skN76</strain>
    </source>
</reference>
<protein>
    <submittedName>
        <fullName evidence="4">Diguanylate cyclase</fullName>
    </submittedName>
</protein>
<dbReference type="InterPro" id="IPR029787">
    <property type="entry name" value="Nucleotide_cyclase"/>
</dbReference>
<dbReference type="KEGG" id="sva:SVA_2798"/>